<dbReference type="Proteomes" id="UP000326757">
    <property type="component" value="Unassembled WGS sequence"/>
</dbReference>
<comment type="caution">
    <text evidence="2">The sequence shown here is derived from an EMBL/GenBank/DDBJ whole genome shotgun (WGS) entry which is preliminary data.</text>
</comment>
<sequence>MAQNPRLRNERLEQEAGPNRQTFQIRKEGFEGFRLANRLDEYPYLSIHTYRSHSISILILTCILIPKSSIPKTPASQPASHNLLTSNVLPTYTTYSITATEPQLHKPHQTLCNPVPQNEYI</sequence>
<keyword evidence="3" id="KW-1185">Reference proteome</keyword>
<name>A0A5N6KGS0_MONLA</name>
<evidence type="ECO:0000256" key="1">
    <source>
        <dbReference type="SAM" id="MobiDB-lite"/>
    </source>
</evidence>
<reference evidence="2 3" key="1">
    <citation type="submission" date="2019-06" db="EMBL/GenBank/DDBJ databases">
        <title>Genome Sequence of the Brown Rot Fungal Pathogen Monilinia laxa.</title>
        <authorList>
            <person name="De Miccolis Angelini R.M."/>
            <person name="Landi L."/>
            <person name="Abate D."/>
            <person name="Pollastro S."/>
            <person name="Romanazzi G."/>
            <person name="Faretra F."/>
        </authorList>
    </citation>
    <scope>NUCLEOTIDE SEQUENCE [LARGE SCALE GENOMIC DNA]</scope>
    <source>
        <strain evidence="2 3">Mlax316</strain>
    </source>
</reference>
<proteinExistence type="predicted"/>
<evidence type="ECO:0000313" key="2">
    <source>
        <dbReference type="EMBL" id="KAB8302980.1"/>
    </source>
</evidence>
<accession>A0A5N6KGS0</accession>
<organism evidence="2 3">
    <name type="scientific">Monilinia laxa</name>
    <name type="common">Brown rot fungus</name>
    <name type="synonym">Sclerotinia laxa</name>
    <dbReference type="NCBI Taxonomy" id="61186"/>
    <lineage>
        <taxon>Eukaryota</taxon>
        <taxon>Fungi</taxon>
        <taxon>Dikarya</taxon>
        <taxon>Ascomycota</taxon>
        <taxon>Pezizomycotina</taxon>
        <taxon>Leotiomycetes</taxon>
        <taxon>Helotiales</taxon>
        <taxon>Sclerotiniaceae</taxon>
        <taxon>Monilinia</taxon>
    </lineage>
</organism>
<evidence type="ECO:0000313" key="3">
    <source>
        <dbReference type="Proteomes" id="UP000326757"/>
    </source>
</evidence>
<dbReference type="AlphaFoldDB" id="A0A5N6KGS0"/>
<gene>
    <name evidence="2" type="ORF">EYC80_006290</name>
</gene>
<protein>
    <submittedName>
        <fullName evidence="2">Uncharacterized protein</fullName>
    </submittedName>
</protein>
<dbReference type="EMBL" id="VIGI01000003">
    <property type="protein sequence ID" value="KAB8302980.1"/>
    <property type="molecule type" value="Genomic_DNA"/>
</dbReference>
<feature type="region of interest" description="Disordered" evidence="1">
    <location>
        <begin position="1"/>
        <end position="23"/>
    </location>
</feature>